<feature type="coiled-coil region" evidence="4">
    <location>
        <begin position="63"/>
        <end position="90"/>
    </location>
</feature>
<gene>
    <name evidence="5" type="ORF">PNOK_0914000</name>
</gene>
<dbReference type="FunCoup" id="A0A286U730">
    <property type="interactions" value="155"/>
</dbReference>
<dbReference type="STRING" id="2282107.A0A286U730"/>
<accession>A0A286U730</accession>
<name>A0A286U730_9AGAM</name>
<dbReference type="AlphaFoldDB" id="A0A286U730"/>
<reference evidence="5 6" key="1">
    <citation type="journal article" date="2017" name="Mol. Ecol.">
        <title>Comparative and population genomic landscape of Phellinus noxius: A hypervariable fungus causing root rot in trees.</title>
        <authorList>
            <person name="Chung C.L."/>
            <person name="Lee T.J."/>
            <person name="Akiba M."/>
            <person name="Lee H.H."/>
            <person name="Kuo T.H."/>
            <person name="Liu D."/>
            <person name="Ke H.M."/>
            <person name="Yokoi T."/>
            <person name="Roa M.B."/>
            <person name="Lu M.J."/>
            <person name="Chang Y.Y."/>
            <person name="Ann P.J."/>
            <person name="Tsai J.N."/>
            <person name="Chen C.Y."/>
            <person name="Tzean S.S."/>
            <person name="Ota Y."/>
            <person name="Hattori T."/>
            <person name="Sahashi N."/>
            <person name="Liou R.F."/>
            <person name="Kikuchi T."/>
            <person name="Tsai I.J."/>
        </authorList>
    </citation>
    <scope>NUCLEOTIDE SEQUENCE [LARGE SCALE GENOMIC DNA]</scope>
    <source>
        <strain evidence="5 6">FFPRI411160</strain>
    </source>
</reference>
<evidence type="ECO:0000256" key="4">
    <source>
        <dbReference type="SAM" id="Coils"/>
    </source>
</evidence>
<dbReference type="Pfam" id="PF06413">
    <property type="entry name" value="Neugrin"/>
    <property type="match status" value="1"/>
</dbReference>
<dbReference type="GO" id="GO:0005634">
    <property type="term" value="C:nucleus"/>
    <property type="evidence" value="ECO:0007669"/>
    <property type="project" value="TreeGrafter"/>
</dbReference>
<comment type="caution">
    <text evidence="5">The sequence shown here is derived from an EMBL/GenBank/DDBJ whole genome shotgun (WGS) entry which is preliminary data.</text>
</comment>
<sequence length="99" mass="11928">MKELFPSGWNPPRKLSREAMDGLRTLHVHDPNTFTTPVLAERFRISPEAVRRILKSKWTPNRLEKAKILIKERRRKMEAIERRIERERAVKEEKHFSVR</sequence>
<dbReference type="OrthoDB" id="5578174at2759"/>
<dbReference type="PANTHER" id="PTHR13475">
    <property type="entry name" value="NEUGRIN"/>
    <property type="match status" value="1"/>
</dbReference>
<evidence type="ECO:0000256" key="3">
    <source>
        <dbReference type="ARBA" id="ARBA00013566"/>
    </source>
</evidence>
<dbReference type="PANTHER" id="PTHR13475:SF3">
    <property type="entry name" value="NEUGRIN"/>
    <property type="match status" value="1"/>
</dbReference>
<protein>
    <recommendedName>
        <fullName evidence="3">Required for respiratory growth protein 9, mitochondrial</fullName>
    </recommendedName>
</protein>
<dbReference type="Proteomes" id="UP000217199">
    <property type="component" value="Unassembled WGS sequence"/>
</dbReference>
<dbReference type="InParanoid" id="A0A286U730"/>
<dbReference type="EMBL" id="NBII01000010">
    <property type="protein sequence ID" value="PAV15377.1"/>
    <property type="molecule type" value="Genomic_DNA"/>
</dbReference>
<dbReference type="InterPro" id="IPR010487">
    <property type="entry name" value="NGRN/Rrg9"/>
</dbReference>
<comment type="similarity">
    <text evidence="2">Belongs to the RRG9 family.</text>
</comment>
<evidence type="ECO:0000256" key="1">
    <source>
        <dbReference type="ARBA" id="ARBA00003548"/>
    </source>
</evidence>
<evidence type="ECO:0000313" key="5">
    <source>
        <dbReference type="EMBL" id="PAV15377.1"/>
    </source>
</evidence>
<keyword evidence="6" id="KW-1185">Reference proteome</keyword>
<proteinExistence type="inferred from homology"/>
<comment type="function">
    <text evidence="1">Required for respiratory activity and maintenance and expression of the mitochondrial genome.</text>
</comment>
<evidence type="ECO:0000313" key="6">
    <source>
        <dbReference type="Proteomes" id="UP000217199"/>
    </source>
</evidence>
<evidence type="ECO:0000256" key="2">
    <source>
        <dbReference type="ARBA" id="ARBA00010895"/>
    </source>
</evidence>
<keyword evidence="4" id="KW-0175">Coiled coil</keyword>
<organism evidence="5 6">
    <name type="scientific">Pyrrhoderma noxium</name>
    <dbReference type="NCBI Taxonomy" id="2282107"/>
    <lineage>
        <taxon>Eukaryota</taxon>
        <taxon>Fungi</taxon>
        <taxon>Dikarya</taxon>
        <taxon>Basidiomycota</taxon>
        <taxon>Agaricomycotina</taxon>
        <taxon>Agaricomycetes</taxon>
        <taxon>Hymenochaetales</taxon>
        <taxon>Hymenochaetaceae</taxon>
        <taxon>Pyrrhoderma</taxon>
    </lineage>
</organism>